<accession>A0A0P9P586</accession>
<evidence type="ECO:0000313" key="1">
    <source>
        <dbReference type="EMBL" id="KPW93368.1"/>
    </source>
</evidence>
<comment type="caution">
    <text evidence="1">The sequence shown here is derived from an EMBL/GenBank/DDBJ whole genome shotgun (WGS) entry which is preliminary data.</text>
</comment>
<proteinExistence type="predicted"/>
<organism evidence="1 2">
    <name type="scientific">Pseudomonas syringae pv. castaneae</name>
    <dbReference type="NCBI Taxonomy" id="264450"/>
    <lineage>
        <taxon>Bacteria</taxon>
        <taxon>Pseudomonadati</taxon>
        <taxon>Pseudomonadota</taxon>
        <taxon>Gammaproteobacteria</taxon>
        <taxon>Pseudomonadales</taxon>
        <taxon>Pseudomonadaceae</taxon>
        <taxon>Pseudomonas</taxon>
        <taxon>Pseudomonas syringae</taxon>
    </lineage>
</organism>
<sequence>MTPALMVPARIARKVPISTRPLPPTSSSSCSACGRIEYLTGPNNAEWVPMANSATSISDR</sequence>
<dbReference type="AlphaFoldDB" id="A0A0P9P586"/>
<dbReference type="EMBL" id="LJQD01000360">
    <property type="protein sequence ID" value="KPW93368.1"/>
    <property type="molecule type" value="Genomic_DNA"/>
</dbReference>
<protein>
    <submittedName>
        <fullName evidence="1">Uncharacterized protein</fullName>
    </submittedName>
</protein>
<evidence type="ECO:0000313" key="2">
    <source>
        <dbReference type="Proteomes" id="UP000050381"/>
    </source>
</evidence>
<dbReference type="Proteomes" id="UP000050381">
    <property type="component" value="Unassembled WGS sequence"/>
</dbReference>
<reference evidence="1 2" key="1">
    <citation type="submission" date="2015-09" db="EMBL/GenBank/DDBJ databases">
        <title>Genome announcement of multiple Pseudomonas syringae strains.</title>
        <authorList>
            <person name="Thakur S."/>
            <person name="Wang P.W."/>
            <person name="Gong Y."/>
            <person name="Weir B.S."/>
            <person name="Guttman D.S."/>
        </authorList>
    </citation>
    <scope>NUCLEOTIDE SEQUENCE [LARGE SCALE GENOMIC DNA]</scope>
    <source>
        <strain evidence="1 2">ICMP9419</strain>
    </source>
</reference>
<name>A0A0P9P586_PSESX</name>
<gene>
    <name evidence="1" type="ORF">ALO79_200128</name>
</gene>